<dbReference type="AlphaFoldDB" id="A0AAD9SFE9"/>
<dbReference type="EMBL" id="JAUJFL010000003">
    <property type="protein sequence ID" value="KAK2606559.1"/>
    <property type="molecule type" value="Genomic_DNA"/>
</dbReference>
<accession>A0AAD9SFE9</accession>
<evidence type="ECO:0000313" key="2">
    <source>
        <dbReference type="EMBL" id="KAK2606559.1"/>
    </source>
</evidence>
<proteinExistence type="predicted"/>
<comment type="caution">
    <text evidence="2">The sequence shown here is derived from an EMBL/GenBank/DDBJ whole genome shotgun (WGS) entry which is preliminary data.</text>
</comment>
<protein>
    <recommendedName>
        <fullName evidence="4">Outer membrane lipoprotein-sorting protein</fullName>
    </recommendedName>
</protein>
<evidence type="ECO:0000256" key="1">
    <source>
        <dbReference type="SAM" id="SignalP"/>
    </source>
</evidence>
<keyword evidence="3" id="KW-1185">Reference proteome</keyword>
<feature type="signal peptide" evidence="1">
    <location>
        <begin position="1"/>
        <end position="19"/>
    </location>
</feature>
<name>A0AAD9SFE9_PHOAM</name>
<evidence type="ECO:0000313" key="3">
    <source>
        <dbReference type="Proteomes" id="UP001265746"/>
    </source>
</evidence>
<organism evidence="2 3">
    <name type="scientific">Phomopsis amygdali</name>
    <name type="common">Fusicoccum amygdali</name>
    <dbReference type="NCBI Taxonomy" id="1214568"/>
    <lineage>
        <taxon>Eukaryota</taxon>
        <taxon>Fungi</taxon>
        <taxon>Dikarya</taxon>
        <taxon>Ascomycota</taxon>
        <taxon>Pezizomycotina</taxon>
        <taxon>Sordariomycetes</taxon>
        <taxon>Sordariomycetidae</taxon>
        <taxon>Diaporthales</taxon>
        <taxon>Diaporthaceae</taxon>
        <taxon>Diaporthe</taxon>
    </lineage>
</organism>
<sequence length="288" mass="32751">MSPSLAWAVWALTIPFAVAGPPFLNVKWEDIMVAISEFPPITGEPAVISRTGPPKVTGATGKDGIIKPFKIREISDEEIDWDEKPEVSETSGLMTWDLQIDYSPVISDLRFIILRTLIPDQSVLYQQVNLETMVPIEDAFMQAEWVRLDDGSTTVETNGTLYRGEFDDKPTRGLCDQFEARDSAALRALKQPGWEELYPPAEYNIMYTVHRGKLYLTWRIRFDLTEEVDDEFVVWVNARDCKQIVAAASIHQRLALTLEDVIDDQKRLFKERGIPFKQPGTKRSSEAL</sequence>
<reference evidence="2" key="1">
    <citation type="submission" date="2023-06" db="EMBL/GenBank/DDBJ databases">
        <authorList>
            <person name="Noh H."/>
        </authorList>
    </citation>
    <scope>NUCLEOTIDE SEQUENCE</scope>
    <source>
        <strain evidence="2">DUCC20226</strain>
    </source>
</reference>
<keyword evidence="1" id="KW-0732">Signal</keyword>
<dbReference type="Proteomes" id="UP001265746">
    <property type="component" value="Unassembled WGS sequence"/>
</dbReference>
<feature type="chain" id="PRO_5042234033" description="Outer membrane lipoprotein-sorting protein" evidence="1">
    <location>
        <begin position="20"/>
        <end position="288"/>
    </location>
</feature>
<evidence type="ECO:0008006" key="4">
    <source>
        <dbReference type="Google" id="ProtNLM"/>
    </source>
</evidence>
<gene>
    <name evidence="2" type="ORF">N8I77_005301</name>
</gene>